<protein>
    <submittedName>
        <fullName evidence="7">Thiamine pyrophosphate-binding protein</fullName>
    </submittedName>
</protein>
<sequence length="593" mass="63703">MQTYAGAWAAIADYLEAIGTEVVFGLPDDDLALLRALEQKPTRAVLCRDQRNAVFMSAGYALQSGGLAVCVVGKGPALTNALTGVLEAQSTGASLMLIASGTGTSRVGTNAFQELDQLTLIRPLVKWAYRVEHPDRLCWALERAAFLAVNGSPGPVYLEVPEHLLEAEVVRVKAWEPPVVRYFCPDEGTLAEGLRLIRASRRPILLIGGGMRRSKHRKVLERFADATGAAIFVTASGRGAVNEDHPLFCGLCGLYLDDLLKQLWAETDLVIAVGSRLEETATLGWDAITPGTPVVQVNVEPQGFSMEYPGERILGEGLLTLNRWLRELGDPGPQIVSGTSLTLGRWPENPDDVILSRNTKWALIANGLRQAARRAARTSLARMRSTDRIRVAEVLDAVDTVVPVDRILVQENGLQDMWSYFFPYYSCGSDGGSVVPGDQTSLGFGVAAAAGVKLAAGEKPVVAFAGDGAFNVFRSDLKTVVEQGIPVLYVVLNNGGYGWLQHQLALGKGSSSRFSFASDPSKNRFWEVTHPGLEYVRVTDKGSLEEGVRRALAACLEGKVAVAEVVVSLDDVPPGIQGAQGATLTAEVATVEH</sequence>
<dbReference type="Pfam" id="PF02776">
    <property type="entry name" value="TPP_enzyme_N"/>
    <property type="match status" value="1"/>
</dbReference>
<dbReference type="InterPro" id="IPR012001">
    <property type="entry name" value="Thiamin_PyroP_enz_TPP-bd_dom"/>
</dbReference>
<evidence type="ECO:0000256" key="3">
    <source>
        <dbReference type="RuleBase" id="RU362132"/>
    </source>
</evidence>
<dbReference type="InterPro" id="IPR045229">
    <property type="entry name" value="TPP_enz"/>
</dbReference>
<reference evidence="7" key="1">
    <citation type="submission" date="2023-11" db="EMBL/GenBank/DDBJ databases">
        <title>MicrobeMod: A computational toolkit for identifying prokaryotic methylation and restriction-modification with nanopore sequencing.</title>
        <authorList>
            <person name="Crits-Christoph A."/>
            <person name="Kang S.C."/>
            <person name="Lee H."/>
            <person name="Ostrov N."/>
        </authorList>
    </citation>
    <scope>NUCLEOTIDE SEQUENCE</scope>
    <source>
        <strain evidence="7">ATCC 51242</strain>
    </source>
</reference>
<dbReference type="SUPFAM" id="SSF52518">
    <property type="entry name" value="Thiamin diphosphate-binding fold (THDP-binding)"/>
    <property type="match status" value="2"/>
</dbReference>
<dbReference type="Pfam" id="PF00205">
    <property type="entry name" value="TPP_enzyme_M"/>
    <property type="match status" value="1"/>
</dbReference>
<dbReference type="GO" id="GO:0000287">
    <property type="term" value="F:magnesium ion binding"/>
    <property type="evidence" value="ECO:0007669"/>
    <property type="project" value="InterPro"/>
</dbReference>
<dbReference type="InterPro" id="IPR029061">
    <property type="entry name" value="THDP-binding"/>
</dbReference>
<dbReference type="GO" id="GO:0030976">
    <property type="term" value="F:thiamine pyrophosphate binding"/>
    <property type="evidence" value="ECO:0007669"/>
    <property type="project" value="InterPro"/>
</dbReference>
<dbReference type="Proteomes" id="UP001281130">
    <property type="component" value="Unassembled WGS sequence"/>
</dbReference>
<dbReference type="GO" id="GO:0003984">
    <property type="term" value="F:acetolactate synthase activity"/>
    <property type="evidence" value="ECO:0007669"/>
    <property type="project" value="TreeGrafter"/>
</dbReference>
<dbReference type="EMBL" id="JAWXXX010000002">
    <property type="protein sequence ID" value="MDX5895314.1"/>
    <property type="molecule type" value="Genomic_DNA"/>
</dbReference>
<dbReference type="RefSeq" id="WP_084362470.1">
    <property type="nucleotide sequence ID" value="NZ_JAWXXX010000002.1"/>
</dbReference>
<dbReference type="GO" id="GO:0009099">
    <property type="term" value="P:L-valine biosynthetic process"/>
    <property type="evidence" value="ECO:0007669"/>
    <property type="project" value="TreeGrafter"/>
</dbReference>
<feature type="domain" description="Thiamine pyrophosphate enzyme TPP-binding" evidence="5">
    <location>
        <begin position="425"/>
        <end position="553"/>
    </location>
</feature>
<dbReference type="Gene3D" id="3.40.50.1220">
    <property type="entry name" value="TPP-binding domain"/>
    <property type="match status" value="1"/>
</dbReference>
<proteinExistence type="inferred from homology"/>
<keyword evidence="2 3" id="KW-0786">Thiamine pyrophosphate</keyword>
<dbReference type="CDD" id="cd07035">
    <property type="entry name" value="TPP_PYR_POX_like"/>
    <property type="match status" value="1"/>
</dbReference>
<dbReference type="Gene3D" id="3.40.50.970">
    <property type="match status" value="2"/>
</dbReference>
<dbReference type="InterPro" id="IPR011766">
    <property type="entry name" value="TPP_enzyme_TPP-bd"/>
</dbReference>
<evidence type="ECO:0000259" key="6">
    <source>
        <dbReference type="Pfam" id="PF02776"/>
    </source>
</evidence>
<accession>A0AB35T601</accession>
<comment type="similarity">
    <text evidence="1 3">Belongs to the TPP enzyme family.</text>
</comment>
<evidence type="ECO:0000313" key="7">
    <source>
        <dbReference type="EMBL" id="MDX5895314.1"/>
    </source>
</evidence>
<feature type="domain" description="Thiamine pyrophosphate enzyme N-terminal TPP-binding" evidence="6">
    <location>
        <begin position="9"/>
        <end position="119"/>
    </location>
</feature>
<dbReference type="CDD" id="cd00568">
    <property type="entry name" value="TPP_enzymes"/>
    <property type="match status" value="1"/>
</dbReference>
<evidence type="ECO:0000256" key="2">
    <source>
        <dbReference type="ARBA" id="ARBA00023052"/>
    </source>
</evidence>
<dbReference type="GO" id="GO:0009097">
    <property type="term" value="P:isoleucine biosynthetic process"/>
    <property type="evidence" value="ECO:0007669"/>
    <property type="project" value="TreeGrafter"/>
</dbReference>
<dbReference type="Pfam" id="PF02775">
    <property type="entry name" value="TPP_enzyme_C"/>
    <property type="match status" value="1"/>
</dbReference>
<evidence type="ECO:0000259" key="5">
    <source>
        <dbReference type="Pfam" id="PF02775"/>
    </source>
</evidence>
<feature type="domain" description="Thiamine pyrophosphate enzyme central" evidence="4">
    <location>
        <begin position="194"/>
        <end position="309"/>
    </location>
</feature>
<dbReference type="InterPro" id="IPR012000">
    <property type="entry name" value="Thiamin_PyroP_enz_cen_dom"/>
</dbReference>
<gene>
    <name evidence="7" type="ORF">SIL72_14900</name>
</gene>
<dbReference type="SUPFAM" id="SSF52467">
    <property type="entry name" value="DHS-like NAD/FAD-binding domain"/>
    <property type="match status" value="1"/>
</dbReference>
<dbReference type="PANTHER" id="PTHR18968">
    <property type="entry name" value="THIAMINE PYROPHOSPHATE ENZYMES"/>
    <property type="match status" value="1"/>
</dbReference>
<dbReference type="PANTHER" id="PTHR18968:SF13">
    <property type="entry name" value="ACETOLACTATE SYNTHASE CATALYTIC SUBUNIT, MITOCHONDRIAL"/>
    <property type="match status" value="1"/>
</dbReference>
<dbReference type="AlphaFoldDB" id="A0AB35T601"/>
<evidence type="ECO:0000313" key="8">
    <source>
        <dbReference type="Proteomes" id="UP001281130"/>
    </source>
</evidence>
<name>A0AB35T601_RUBRA</name>
<dbReference type="GO" id="GO:0005948">
    <property type="term" value="C:acetolactate synthase complex"/>
    <property type="evidence" value="ECO:0007669"/>
    <property type="project" value="TreeGrafter"/>
</dbReference>
<dbReference type="GO" id="GO:0050660">
    <property type="term" value="F:flavin adenine dinucleotide binding"/>
    <property type="evidence" value="ECO:0007669"/>
    <property type="project" value="TreeGrafter"/>
</dbReference>
<dbReference type="InterPro" id="IPR029035">
    <property type="entry name" value="DHS-like_NAD/FAD-binding_dom"/>
</dbReference>
<evidence type="ECO:0000256" key="1">
    <source>
        <dbReference type="ARBA" id="ARBA00007812"/>
    </source>
</evidence>
<comment type="caution">
    <text evidence="7">The sequence shown here is derived from an EMBL/GenBank/DDBJ whole genome shotgun (WGS) entry which is preliminary data.</text>
</comment>
<evidence type="ECO:0000259" key="4">
    <source>
        <dbReference type="Pfam" id="PF00205"/>
    </source>
</evidence>
<organism evidence="7 8">
    <name type="scientific">Rubrobacter radiotolerans</name>
    <name type="common">Arthrobacter radiotolerans</name>
    <dbReference type="NCBI Taxonomy" id="42256"/>
    <lineage>
        <taxon>Bacteria</taxon>
        <taxon>Bacillati</taxon>
        <taxon>Actinomycetota</taxon>
        <taxon>Rubrobacteria</taxon>
        <taxon>Rubrobacterales</taxon>
        <taxon>Rubrobacteraceae</taxon>
        <taxon>Rubrobacter</taxon>
    </lineage>
</organism>